<name>A0A953HV24_9BACT</name>
<dbReference type="RefSeq" id="WP_222579919.1">
    <property type="nucleotide sequence ID" value="NZ_JAHVHU010000008.1"/>
</dbReference>
<dbReference type="AlphaFoldDB" id="A0A953HV24"/>
<dbReference type="Proteomes" id="UP000753961">
    <property type="component" value="Unassembled WGS sequence"/>
</dbReference>
<protein>
    <submittedName>
        <fullName evidence="1">DUF4998 domain-containing protein</fullName>
    </submittedName>
</protein>
<keyword evidence="2" id="KW-1185">Reference proteome</keyword>
<accession>A0A953HV24</accession>
<sequence>MKNILFILYAYLLLVTGCEDIYEKQAEFEGEVVYPAKYDTIIGHIGFERVEIDLLKAGRIPSSAINLGKATKTKIEYDDEVITLDSLVSYVNITGLDQSKLYRFKISTLDEYGNESVPQEIALIPFTQEGLNNLVVSPPRILASPSAAVVEWPSGISSVLMEYESLKYSYTDKEGVERSGGIDGNPRFFVGNVTPGQPITINMAYRVIPRVNQKEILDTLTITDELVINMPTETTPFTPAEKDILAANGVTTFTAQGVSDVTKLTYPVHARSLQDIFFFPNLKTLDLTGGDLFEIPTLTYDRNGVVDVVGGGDFVEFLRKAGDIPTNNYQSLKDLLEAGILEKVIYRPHSMGLDELLAPYVDDGTVELVDNPAEIYIDNKFHLDGNVQDHNWNMEITYPATDAPQSSMELKNVYKTVPKARSASFVFALPKEYEFNIEEYKYLKASIYAPEKSVFTGEYTPFQKIWPRFMNRMWSFADFSNFGQQYWAIDAFELPDSYLGEWKEVTVDMSNALDKHNRVIVLNIGGEPGISNWDPPKEIEYYWANLRFSKTE</sequence>
<proteinExistence type="predicted"/>
<evidence type="ECO:0000313" key="2">
    <source>
        <dbReference type="Proteomes" id="UP000753961"/>
    </source>
</evidence>
<gene>
    <name evidence="1" type="ORF">KUV50_09590</name>
</gene>
<dbReference type="PROSITE" id="PS51257">
    <property type="entry name" value="PROKAR_LIPOPROTEIN"/>
    <property type="match status" value="1"/>
</dbReference>
<reference evidence="1" key="1">
    <citation type="submission" date="2021-06" db="EMBL/GenBank/DDBJ databases">
        <title>44 bacteria genomes isolated from Dapeng, Shenzhen.</title>
        <authorList>
            <person name="Zheng W."/>
            <person name="Yu S."/>
            <person name="Huang Y."/>
        </authorList>
    </citation>
    <scope>NUCLEOTIDE SEQUENCE</scope>
    <source>
        <strain evidence="1">DP5N28-2</strain>
    </source>
</reference>
<evidence type="ECO:0000313" key="1">
    <source>
        <dbReference type="EMBL" id="MBY5958383.1"/>
    </source>
</evidence>
<organism evidence="1 2">
    <name type="scientific">Membranihabitans marinus</name>
    <dbReference type="NCBI Taxonomy" id="1227546"/>
    <lineage>
        <taxon>Bacteria</taxon>
        <taxon>Pseudomonadati</taxon>
        <taxon>Bacteroidota</taxon>
        <taxon>Saprospiria</taxon>
        <taxon>Saprospirales</taxon>
        <taxon>Saprospiraceae</taxon>
        <taxon>Membranihabitans</taxon>
    </lineage>
</organism>
<dbReference type="EMBL" id="JAHVHU010000008">
    <property type="protein sequence ID" value="MBY5958383.1"/>
    <property type="molecule type" value="Genomic_DNA"/>
</dbReference>
<comment type="caution">
    <text evidence="1">The sequence shown here is derived from an EMBL/GenBank/DDBJ whole genome shotgun (WGS) entry which is preliminary data.</text>
</comment>